<keyword evidence="3" id="KW-1185">Reference proteome</keyword>
<evidence type="ECO:0000313" key="2">
    <source>
        <dbReference type="EMBL" id="KAF2169456.1"/>
    </source>
</evidence>
<dbReference type="Pfam" id="PF22658">
    <property type="entry name" value="YycE-like_N"/>
    <property type="match status" value="1"/>
</dbReference>
<dbReference type="AlphaFoldDB" id="A0A6A6CVC4"/>
<name>A0A6A6CVC4_ZASCE</name>
<dbReference type="SUPFAM" id="SSF54593">
    <property type="entry name" value="Glyoxalase/Bleomycin resistance protein/Dihydroxybiphenyl dioxygenase"/>
    <property type="match status" value="1"/>
</dbReference>
<dbReference type="Gene3D" id="3.10.180.10">
    <property type="entry name" value="2,3-Dihydroxybiphenyl 1,2-Dioxygenase, domain 1"/>
    <property type="match status" value="1"/>
</dbReference>
<dbReference type="CDD" id="cd06587">
    <property type="entry name" value="VOC"/>
    <property type="match status" value="1"/>
</dbReference>
<gene>
    <name evidence="2" type="ORF">M409DRAFT_20674</name>
</gene>
<protein>
    <recommendedName>
        <fullName evidence="1">VOC domain-containing protein</fullName>
    </recommendedName>
</protein>
<feature type="domain" description="VOC" evidence="1">
    <location>
        <begin position="4"/>
        <end position="128"/>
    </location>
</feature>
<dbReference type="InterPro" id="IPR029068">
    <property type="entry name" value="Glyas_Bleomycin-R_OHBP_Dase"/>
</dbReference>
<evidence type="ECO:0000259" key="1">
    <source>
        <dbReference type="PROSITE" id="PS51819"/>
    </source>
</evidence>
<dbReference type="InterPro" id="IPR058998">
    <property type="entry name" value="YycE-like_N"/>
</dbReference>
<dbReference type="InterPro" id="IPR037523">
    <property type="entry name" value="VOC_core"/>
</dbReference>
<dbReference type="InterPro" id="IPR058997">
    <property type="entry name" value="YycE-like_C"/>
</dbReference>
<organism evidence="2 3">
    <name type="scientific">Zasmidium cellare ATCC 36951</name>
    <dbReference type="NCBI Taxonomy" id="1080233"/>
    <lineage>
        <taxon>Eukaryota</taxon>
        <taxon>Fungi</taxon>
        <taxon>Dikarya</taxon>
        <taxon>Ascomycota</taxon>
        <taxon>Pezizomycotina</taxon>
        <taxon>Dothideomycetes</taxon>
        <taxon>Dothideomycetidae</taxon>
        <taxon>Mycosphaerellales</taxon>
        <taxon>Mycosphaerellaceae</taxon>
        <taxon>Zasmidium</taxon>
    </lineage>
</organism>
<sequence length="135" mass="15372">MSLAKAHIRIARPTNDLEPIKKFYCEGLGLKVLYEFYDHEGFDGIMLGSSTAPYHFEFTRKAGHDAGRAPSDDNLTVFYLPDEAEWKAAVDRMTTAGHASVKAFNPYWDRCGRTFEDADGYRIVLCKMDWKNPDV</sequence>
<dbReference type="GeneID" id="54558767"/>
<evidence type="ECO:0000313" key="3">
    <source>
        <dbReference type="Proteomes" id="UP000799537"/>
    </source>
</evidence>
<reference evidence="2" key="1">
    <citation type="journal article" date="2020" name="Stud. Mycol.">
        <title>101 Dothideomycetes genomes: a test case for predicting lifestyles and emergence of pathogens.</title>
        <authorList>
            <person name="Haridas S."/>
            <person name="Albert R."/>
            <person name="Binder M."/>
            <person name="Bloem J."/>
            <person name="Labutti K."/>
            <person name="Salamov A."/>
            <person name="Andreopoulos B."/>
            <person name="Baker S."/>
            <person name="Barry K."/>
            <person name="Bills G."/>
            <person name="Bluhm B."/>
            <person name="Cannon C."/>
            <person name="Castanera R."/>
            <person name="Culley D."/>
            <person name="Daum C."/>
            <person name="Ezra D."/>
            <person name="Gonzalez J."/>
            <person name="Henrissat B."/>
            <person name="Kuo A."/>
            <person name="Liang C."/>
            <person name="Lipzen A."/>
            <person name="Lutzoni F."/>
            <person name="Magnuson J."/>
            <person name="Mondo S."/>
            <person name="Nolan M."/>
            <person name="Ohm R."/>
            <person name="Pangilinan J."/>
            <person name="Park H.-J."/>
            <person name="Ramirez L."/>
            <person name="Alfaro M."/>
            <person name="Sun H."/>
            <person name="Tritt A."/>
            <person name="Yoshinaga Y."/>
            <person name="Zwiers L.-H."/>
            <person name="Turgeon B."/>
            <person name="Goodwin S."/>
            <person name="Spatafora J."/>
            <person name="Crous P."/>
            <person name="Grigoriev I."/>
        </authorList>
    </citation>
    <scope>NUCLEOTIDE SEQUENCE</scope>
    <source>
        <strain evidence="2">ATCC 36951</strain>
    </source>
</reference>
<dbReference type="Proteomes" id="UP000799537">
    <property type="component" value="Unassembled WGS sequence"/>
</dbReference>
<dbReference type="EMBL" id="ML993588">
    <property type="protein sequence ID" value="KAF2169456.1"/>
    <property type="molecule type" value="Genomic_DNA"/>
</dbReference>
<dbReference type="Pfam" id="PF22659">
    <property type="entry name" value="YycE-like_C"/>
    <property type="match status" value="1"/>
</dbReference>
<dbReference type="RefSeq" id="XP_033670345.1">
    <property type="nucleotide sequence ID" value="XM_033805495.1"/>
</dbReference>
<proteinExistence type="predicted"/>
<accession>A0A6A6CVC4</accession>
<dbReference type="OrthoDB" id="2338662at2759"/>
<dbReference type="PROSITE" id="PS51819">
    <property type="entry name" value="VOC"/>
    <property type="match status" value="1"/>
</dbReference>